<dbReference type="PANTHER" id="PTHR23082:SF0">
    <property type="entry name" value="GENERAL TRANSCRIPTION FACTOR 3C POLYPEPTIDE 3"/>
    <property type="match status" value="1"/>
</dbReference>
<dbReference type="SMART" id="SM00028">
    <property type="entry name" value="TPR"/>
    <property type="match status" value="6"/>
</dbReference>
<evidence type="ECO:0000259" key="5">
    <source>
        <dbReference type="Pfam" id="PF17676"/>
    </source>
</evidence>
<feature type="coiled-coil region" evidence="2">
    <location>
        <begin position="202"/>
        <end position="229"/>
    </location>
</feature>
<dbReference type="InterPro" id="IPR011990">
    <property type="entry name" value="TPR-like_helical_dom_sf"/>
</dbReference>
<reference evidence="6 7" key="1">
    <citation type="submission" date="2018-05" db="EMBL/GenBank/DDBJ databases">
        <title>Genome sequencing and assembly of the regulated plant pathogen Lachnellula willkommii and related sister species for the development of diagnostic species identification markers.</title>
        <authorList>
            <person name="Giroux E."/>
            <person name="Bilodeau G."/>
        </authorList>
    </citation>
    <scope>NUCLEOTIDE SEQUENCE [LARGE SCALE GENOMIC DNA]</scope>
    <source>
        <strain evidence="6 7">CBS 185.66</strain>
    </source>
</reference>
<evidence type="ECO:0000259" key="4">
    <source>
        <dbReference type="Pfam" id="PF02016"/>
    </source>
</evidence>
<feature type="compositionally biased region" description="Polar residues" evidence="3">
    <location>
        <begin position="112"/>
        <end position="133"/>
    </location>
</feature>
<organism evidence="6 7">
    <name type="scientific">Lachnellula hyalina</name>
    <dbReference type="NCBI Taxonomy" id="1316788"/>
    <lineage>
        <taxon>Eukaryota</taxon>
        <taxon>Fungi</taxon>
        <taxon>Dikarya</taxon>
        <taxon>Ascomycota</taxon>
        <taxon>Pezizomycotina</taxon>
        <taxon>Leotiomycetes</taxon>
        <taxon>Helotiales</taxon>
        <taxon>Lachnaceae</taxon>
        <taxon>Lachnellula</taxon>
    </lineage>
</organism>
<feature type="region of interest" description="Disordered" evidence="3">
    <location>
        <begin position="253"/>
        <end position="282"/>
    </location>
</feature>
<feature type="repeat" description="TPR" evidence="1">
    <location>
        <begin position="995"/>
        <end position="1028"/>
    </location>
</feature>
<dbReference type="GO" id="GO:0006383">
    <property type="term" value="P:transcription by RNA polymerase III"/>
    <property type="evidence" value="ECO:0007669"/>
    <property type="project" value="InterPro"/>
</dbReference>
<keyword evidence="2" id="KW-0175">Coiled coil</keyword>
<dbReference type="OrthoDB" id="9991317at2759"/>
<feature type="region of interest" description="Disordered" evidence="3">
    <location>
        <begin position="161"/>
        <end position="187"/>
    </location>
</feature>
<dbReference type="InterPro" id="IPR040449">
    <property type="entry name" value="Peptidase_S66_N"/>
</dbReference>
<feature type="compositionally biased region" description="Basic residues" evidence="3">
    <location>
        <begin position="14"/>
        <end position="30"/>
    </location>
</feature>
<accession>A0A8H8R3H6</accession>
<dbReference type="EMBL" id="QGMH01000042">
    <property type="protein sequence ID" value="TVY27768.1"/>
    <property type="molecule type" value="Genomic_DNA"/>
</dbReference>
<name>A0A8H8R3H6_9HELO</name>
<dbReference type="InterPro" id="IPR027478">
    <property type="entry name" value="LdcA_N"/>
</dbReference>
<feature type="region of interest" description="Disordered" evidence="3">
    <location>
        <begin position="1"/>
        <end position="140"/>
    </location>
</feature>
<feature type="compositionally biased region" description="Low complexity" evidence="3">
    <location>
        <begin position="162"/>
        <end position="181"/>
    </location>
</feature>
<gene>
    <name evidence="6" type="primary">sfc4</name>
    <name evidence="6" type="ORF">LHYA1_G003780</name>
</gene>
<evidence type="ECO:0000256" key="2">
    <source>
        <dbReference type="SAM" id="Coils"/>
    </source>
</evidence>
<evidence type="ECO:0000313" key="6">
    <source>
        <dbReference type="EMBL" id="TVY27768.1"/>
    </source>
</evidence>
<dbReference type="Gene3D" id="3.40.50.10740">
    <property type="entry name" value="Class I glutamine amidotransferase-like"/>
    <property type="match status" value="1"/>
</dbReference>
<protein>
    <submittedName>
        <fullName evidence="6">Transcription factor tau subunit sfc4</fullName>
    </submittedName>
</protein>
<keyword evidence="7" id="KW-1185">Reference proteome</keyword>
<dbReference type="GeneID" id="41983978"/>
<feature type="region of interest" description="Disordered" evidence="3">
    <location>
        <begin position="688"/>
        <end position="736"/>
    </location>
</feature>
<feature type="compositionally biased region" description="Basic residues" evidence="3">
    <location>
        <begin position="699"/>
        <end position="708"/>
    </location>
</feature>
<feature type="repeat" description="TPR" evidence="1">
    <location>
        <begin position="623"/>
        <end position="656"/>
    </location>
</feature>
<dbReference type="PANTHER" id="PTHR23082">
    <property type="entry name" value="TRANSCRIPTION INITIATION FACTOR IIIC TFIIIC , POLYPEPTIDE 3-RELATED"/>
    <property type="match status" value="1"/>
</dbReference>
<evidence type="ECO:0000256" key="3">
    <source>
        <dbReference type="SAM" id="MobiDB-lite"/>
    </source>
</evidence>
<feature type="compositionally biased region" description="Basic and acidic residues" evidence="3">
    <location>
        <begin position="709"/>
        <end position="725"/>
    </location>
</feature>
<comment type="caution">
    <text evidence="6">The sequence shown here is derived from an EMBL/GenBank/DDBJ whole genome shotgun (WGS) entry which is preliminary data.</text>
</comment>
<dbReference type="InterPro" id="IPR029062">
    <property type="entry name" value="Class_I_gatase-like"/>
</dbReference>
<dbReference type="InterPro" id="IPR027461">
    <property type="entry name" value="Carboxypeptidase_A_C_sf"/>
</dbReference>
<dbReference type="InterPro" id="IPR039340">
    <property type="entry name" value="Tfc4/TFIIIC-102/Sfc4"/>
</dbReference>
<feature type="domain" description="LD-carboxypeptidase C-terminal" evidence="5">
    <location>
        <begin position="1385"/>
        <end position="1503"/>
    </location>
</feature>
<dbReference type="GO" id="GO:0000127">
    <property type="term" value="C:transcription factor TFIIIC complex"/>
    <property type="evidence" value="ECO:0007669"/>
    <property type="project" value="TreeGrafter"/>
</dbReference>
<dbReference type="Pfam" id="PF17676">
    <property type="entry name" value="Peptidase_S66C"/>
    <property type="match status" value="1"/>
</dbReference>
<dbReference type="CDD" id="cd07062">
    <property type="entry name" value="Peptidase_S66_mccF_like"/>
    <property type="match status" value="1"/>
</dbReference>
<dbReference type="InterPro" id="IPR040921">
    <property type="entry name" value="Peptidase_S66C"/>
</dbReference>
<sequence length="1519" mass="172318">MQEEDSTPPPQARGRGRGRPRGRGRGRPRGSGRGSLGAPVQSHQSQQISPRPVYNPAEAQPLDPALTPSYDPAWYSSTQQHGELGQEAGLGSGSAGQLPKVEQTSDWHRRYSSATDSSQTGSKSPPNSDTQSFVDRLSESRVYQNPMISSAAARIEPVVQDRPGLPNLSRSPSPSSPILSGRNKKRGPYFVETERRDSDGYISDADSEYAEFRAQMANLDDQIEELRNPDIDTNDSHLDLDGEAVEGLFSQTRPGRRRIGQNGPRFSGRGTFRGPRRAAPPTGDVKMRLSTASQMFLREEYHEAKKLAFEIIAINAETLEAWTLLATIWKELGRIDYAIRCLMFAAHMRPKHLDMWFNFAEFALEETGDKRSDYLFHAQFAYAKAIRADPTSLKAHIGKARCYAERDMLPNALKEFIAVLDLKPHDMEILEEVAMLCIDMDNVDPAQELYRKSIAHLRESPRTTGSSFSWTDADIYLELYGYARQYDEAIKELKSLARWLLGREEETFWDNVTADDREWDASSTRRLAIDAFERDKYPNSSYGPGLPIELRIKLGLYRLHLYSPEYKRHFEFLDPENKTGENRVANNPSLCRKVADTFVEFGLHGSALRFYKPLKEIAEESTASLHIQMGKCFLKEKFEEEAEESFKEAIRLDDSDTEARELLASIYDARGEEKSAFDLVSQVCERKRLQEPEPDLPAPRRKQKRKKTRTEGPSKDDSRISDQPRNKLASTSTSMSQQILDAQYNTFKTKLEGMRNGDAEATEMWIAAAENLTHEFRNVTTFYSSFDRISKFKGYGADERMGVHTLNTDLSLMADRLSQSLGAELSDYAIAPKNLPDDHRGLSFSTWLDIFMEYAICLAKRGEQQKSYEIVEAASEAIIFCYSREYKFQIHLCWCLCALISNDDQTLLAISRFFMKDYQFTTDAYRVFAAFARMNNAPVSWYNSGPTQKFVLRQIKVMDYALVNEESRKQNFVEKAAYSAMDENGKLVINEDLDVSLLMLYGYILSTNNNFQFALNYFLRAFALDPHNPIINLTLGLAYLHDSLKRQIENRQHSILQGLTFIFRYYDARSESQHIEERLEAHYNVARAYHMLGLVHLALPYYWKVLNEGSEDIKEGLFMDAAYNMQTIYMMSGNAEMAQKFHELKWDDPSHWPNAGRQPTLLNNVNTVPTQLKMTNEIIPSALSLNRGDTIAFVSPSERLNEIYPSAVTRAKSYFEALGFKVKTFDTKLLSTDFRRKTLQRCEELHAAFADPEVKCVLCTSGGTTCNELVRFLDYDLIRKHPKIFCGYSDITLLHYALYTQCGLRTFYGPTAVIEFGEPPSPHSFTADHFLKVLTGEGVGAVPRSLEWTQEPIDFFISGDSSTKERALQTTPPWRWLRGGQASAPIIGGCLSVMMRVKGTKFWPSHKGKILLLENSMGEDDITPIPIYRTASFMADLGNVGMWDDIVGLVIGRPFGHDDRMREAFGKMVLEQCNGTDFPILFDVDVGHTSPMLTIPLNGMVKLDSDADDFSILEKGVVN</sequence>
<keyword evidence="1" id="KW-0802">TPR repeat</keyword>
<dbReference type="InterPro" id="IPR019734">
    <property type="entry name" value="TPR_rpt"/>
</dbReference>
<dbReference type="SUPFAM" id="SSF141986">
    <property type="entry name" value="LD-carboxypeptidase A C-terminal domain-like"/>
    <property type="match status" value="1"/>
</dbReference>
<evidence type="ECO:0000256" key="1">
    <source>
        <dbReference type="PROSITE-ProRule" id="PRU00339"/>
    </source>
</evidence>
<dbReference type="PROSITE" id="PS50005">
    <property type="entry name" value="TPR"/>
    <property type="match status" value="2"/>
</dbReference>
<dbReference type="Proteomes" id="UP000431533">
    <property type="component" value="Unassembled WGS sequence"/>
</dbReference>
<dbReference type="SUPFAM" id="SSF52317">
    <property type="entry name" value="Class I glutamine amidotransferase-like"/>
    <property type="match status" value="1"/>
</dbReference>
<proteinExistence type="predicted"/>
<dbReference type="RefSeq" id="XP_031006556.1">
    <property type="nucleotide sequence ID" value="XM_031148749.1"/>
</dbReference>
<evidence type="ECO:0000313" key="7">
    <source>
        <dbReference type="Proteomes" id="UP000431533"/>
    </source>
</evidence>
<feature type="domain" description="LD-carboxypeptidase N-terminal" evidence="4">
    <location>
        <begin position="1191"/>
        <end position="1309"/>
    </location>
</feature>
<dbReference type="Gene3D" id="1.25.40.10">
    <property type="entry name" value="Tetratricopeptide repeat domain"/>
    <property type="match status" value="3"/>
</dbReference>
<dbReference type="Pfam" id="PF02016">
    <property type="entry name" value="Peptidase_S66"/>
    <property type="match status" value="1"/>
</dbReference>
<dbReference type="Gene3D" id="3.50.30.60">
    <property type="entry name" value="LD-carboxypeptidase A C-terminal domain-like"/>
    <property type="match status" value="1"/>
</dbReference>
<dbReference type="SUPFAM" id="SSF48452">
    <property type="entry name" value="TPR-like"/>
    <property type="match status" value="2"/>
</dbReference>